<dbReference type="RefSeq" id="WP_212676878.1">
    <property type="nucleotide sequence ID" value="NZ_JAGSPJ010000008.1"/>
</dbReference>
<dbReference type="EMBL" id="JAGSPJ010000008">
    <property type="protein sequence ID" value="MBR7801780.1"/>
    <property type="molecule type" value="Genomic_DNA"/>
</dbReference>
<evidence type="ECO:0008006" key="3">
    <source>
        <dbReference type="Google" id="ProtNLM"/>
    </source>
</evidence>
<dbReference type="SUPFAM" id="SSF53448">
    <property type="entry name" value="Nucleotide-diphospho-sugar transferases"/>
    <property type="match status" value="1"/>
</dbReference>
<name>A0A941IIB4_9BURK</name>
<organism evidence="1 2">
    <name type="scientific">Undibacterium fentianense</name>
    <dbReference type="NCBI Taxonomy" id="2828728"/>
    <lineage>
        <taxon>Bacteria</taxon>
        <taxon>Pseudomonadati</taxon>
        <taxon>Pseudomonadota</taxon>
        <taxon>Betaproteobacteria</taxon>
        <taxon>Burkholderiales</taxon>
        <taxon>Oxalobacteraceae</taxon>
        <taxon>Undibacterium</taxon>
    </lineage>
</organism>
<comment type="caution">
    <text evidence="1">The sequence shown here is derived from an EMBL/GenBank/DDBJ whole genome shotgun (WGS) entry which is preliminary data.</text>
</comment>
<keyword evidence="2" id="KW-1185">Reference proteome</keyword>
<dbReference type="AlphaFoldDB" id="A0A941IIB4"/>
<evidence type="ECO:0000313" key="2">
    <source>
        <dbReference type="Proteomes" id="UP000678545"/>
    </source>
</evidence>
<sequence>MRKSESQLAPGWYVYGANQDPQSPYQVAVVMPSIGRASVGRAVQSVFNQIGVGRIQLLIGLDAIAGDCDELFDVLKRIPPNVTVNLFYPGYSTSVRHGGVHLARDGGSLRASLSLLANARYVAYLDDDNWWSNNHLSSLLEAIEGKAWAFSLRYFVHPESQVPICPDTWESIGPGRGFFEKKFGGWVDPNSLMLDKLEYTPILGLWCIPLSGDSDGMSADRRIFDAIKRASSPGETGRLTTFYVMQPADGLHKLRLKIMRDLYDKAGSANSLS</sequence>
<gene>
    <name evidence="1" type="ORF">KDM90_17340</name>
</gene>
<reference evidence="1" key="1">
    <citation type="submission" date="2021-04" db="EMBL/GenBank/DDBJ databases">
        <title>novel species isolated from subtropical streams in China.</title>
        <authorList>
            <person name="Lu H."/>
        </authorList>
    </citation>
    <scope>NUCLEOTIDE SEQUENCE</scope>
    <source>
        <strain evidence="1">FT137W</strain>
    </source>
</reference>
<dbReference type="Gene3D" id="3.90.550.10">
    <property type="entry name" value="Spore Coat Polysaccharide Biosynthesis Protein SpsA, Chain A"/>
    <property type="match status" value="1"/>
</dbReference>
<dbReference type="Proteomes" id="UP000678545">
    <property type="component" value="Unassembled WGS sequence"/>
</dbReference>
<dbReference type="CDD" id="cd00761">
    <property type="entry name" value="Glyco_tranf_GTA_type"/>
    <property type="match status" value="1"/>
</dbReference>
<dbReference type="InterPro" id="IPR029044">
    <property type="entry name" value="Nucleotide-diphossugar_trans"/>
</dbReference>
<proteinExistence type="predicted"/>
<accession>A0A941IIB4</accession>
<evidence type="ECO:0000313" key="1">
    <source>
        <dbReference type="EMBL" id="MBR7801780.1"/>
    </source>
</evidence>
<protein>
    <recommendedName>
        <fullName evidence="3">Glycosyltransferase</fullName>
    </recommendedName>
</protein>